<sequence>MKLILLMSIAVQLCCATAFSQIRTIGPYTIGKTSLADVIQLKTERGLIINNNYNSLWLDVNDENEFWHGDSVSVISVTNDSLYPDVYLCFYKDTLFEIKVGFPSAELITAIKVKCGSGIKNNKSVMTKCGANAFRNVIKWNDKNTLMYYLDERYFKSGCDVNFFKVLCIKDVKLSKEAEAYSSRTARQNKTKKLNDALDIIK</sequence>
<organism evidence="2 3">
    <name type="scientific">Taibaiella soli</name>
    <dbReference type="NCBI Taxonomy" id="1649169"/>
    <lineage>
        <taxon>Bacteria</taxon>
        <taxon>Pseudomonadati</taxon>
        <taxon>Bacteroidota</taxon>
        <taxon>Chitinophagia</taxon>
        <taxon>Chitinophagales</taxon>
        <taxon>Chitinophagaceae</taxon>
        <taxon>Taibaiella</taxon>
    </lineage>
</organism>
<keyword evidence="3" id="KW-1185">Reference proteome</keyword>
<dbReference type="AlphaFoldDB" id="A0A2W2AS30"/>
<feature type="signal peptide" evidence="1">
    <location>
        <begin position="1"/>
        <end position="20"/>
    </location>
</feature>
<reference evidence="2 3" key="1">
    <citation type="submission" date="2018-06" db="EMBL/GenBank/DDBJ databases">
        <title>Mucibacter soli gen. nov., sp. nov., a new member of the family Chitinophagaceae producing mucin.</title>
        <authorList>
            <person name="Kim M.-K."/>
            <person name="Park S."/>
            <person name="Kim T.-S."/>
            <person name="Joung Y."/>
            <person name="Han J.-H."/>
            <person name="Kim S.B."/>
        </authorList>
    </citation>
    <scope>NUCLEOTIDE SEQUENCE [LARGE SCALE GENOMIC DNA]</scope>
    <source>
        <strain evidence="2 3">R1-15</strain>
    </source>
</reference>
<proteinExistence type="predicted"/>
<dbReference type="Proteomes" id="UP000248745">
    <property type="component" value="Unassembled WGS sequence"/>
</dbReference>
<dbReference type="EMBL" id="QKTW01000031">
    <property type="protein sequence ID" value="PZF70784.1"/>
    <property type="molecule type" value="Genomic_DNA"/>
</dbReference>
<evidence type="ECO:0000313" key="3">
    <source>
        <dbReference type="Proteomes" id="UP000248745"/>
    </source>
</evidence>
<gene>
    <name evidence="2" type="ORF">DN068_21725</name>
</gene>
<evidence type="ECO:0000256" key="1">
    <source>
        <dbReference type="SAM" id="SignalP"/>
    </source>
</evidence>
<name>A0A2W2AS30_9BACT</name>
<keyword evidence="1" id="KW-0732">Signal</keyword>
<accession>A0A2W2AS30</accession>
<feature type="chain" id="PRO_5016126696" evidence="1">
    <location>
        <begin position="21"/>
        <end position="202"/>
    </location>
</feature>
<comment type="caution">
    <text evidence="2">The sequence shown here is derived from an EMBL/GenBank/DDBJ whole genome shotgun (WGS) entry which is preliminary data.</text>
</comment>
<evidence type="ECO:0000313" key="2">
    <source>
        <dbReference type="EMBL" id="PZF70784.1"/>
    </source>
</evidence>
<dbReference type="RefSeq" id="WP_111001068.1">
    <property type="nucleotide sequence ID" value="NZ_QKTW01000031.1"/>
</dbReference>
<protein>
    <submittedName>
        <fullName evidence="2">Uncharacterized protein</fullName>
    </submittedName>
</protein>